<dbReference type="InterPro" id="IPR012296">
    <property type="entry name" value="Nuclease_put_TT1808"/>
</dbReference>
<dbReference type="InterPro" id="IPR008538">
    <property type="entry name" value="Uma2"/>
</dbReference>
<dbReference type="InterPro" id="IPR011335">
    <property type="entry name" value="Restrct_endonuc-II-like"/>
</dbReference>
<dbReference type="Pfam" id="PF05685">
    <property type="entry name" value="Uma2"/>
    <property type="match status" value="1"/>
</dbReference>
<dbReference type="PANTHER" id="PTHR34107">
    <property type="entry name" value="SLL0198 PROTEIN-RELATED"/>
    <property type="match status" value="1"/>
</dbReference>
<evidence type="ECO:0000259" key="1">
    <source>
        <dbReference type="Pfam" id="PF05685"/>
    </source>
</evidence>
<organism evidence="2">
    <name type="scientific">uncultured Sphingomonadaceae bacterium</name>
    <dbReference type="NCBI Taxonomy" id="169976"/>
    <lineage>
        <taxon>Bacteria</taxon>
        <taxon>Pseudomonadati</taxon>
        <taxon>Pseudomonadota</taxon>
        <taxon>Alphaproteobacteria</taxon>
        <taxon>Sphingomonadales</taxon>
        <taxon>Sphingomonadaceae</taxon>
        <taxon>environmental samples</taxon>
    </lineage>
</organism>
<gene>
    <name evidence="2" type="ORF">AVDCRST_MAG91-2363</name>
</gene>
<name>A0A6J4TI25_9SPHN</name>
<evidence type="ECO:0000313" key="2">
    <source>
        <dbReference type="EMBL" id="CAA9523775.1"/>
    </source>
</evidence>
<dbReference type="EMBL" id="CADCVX010000430">
    <property type="protein sequence ID" value="CAA9523775.1"/>
    <property type="molecule type" value="Genomic_DNA"/>
</dbReference>
<dbReference type="CDD" id="cd06260">
    <property type="entry name" value="DUF820-like"/>
    <property type="match status" value="1"/>
</dbReference>
<dbReference type="PANTHER" id="PTHR34107:SF4">
    <property type="entry name" value="SLL1222 PROTEIN"/>
    <property type="match status" value="1"/>
</dbReference>
<protein>
    <recommendedName>
        <fullName evidence="1">Putative restriction endonuclease domain-containing protein</fullName>
    </recommendedName>
</protein>
<dbReference type="Gene3D" id="3.90.1570.10">
    <property type="entry name" value="tt1808, chain A"/>
    <property type="match status" value="1"/>
</dbReference>
<dbReference type="SUPFAM" id="SSF52980">
    <property type="entry name" value="Restriction endonuclease-like"/>
    <property type="match status" value="1"/>
</dbReference>
<accession>A0A6J4TI25</accession>
<proteinExistence type="predicted"/>
<sequence>MSTIETQAVLSAQDLLRYEGEGGIEFAHGQLWEKPVSIASARVAARIIAVLGDGAEKSGGADVFGSSMGYRCFREEPLRFRKPDVSVVRRDRIKDLDPNESFMPIPPDLAVEVISPTIWPTTWTARWRSTWLTASA</sequence>
<reference evidence="2" key="1">
    <citation type="submission" date="2020-02" db="EMBL/GenBank/DDBJ databases">
        <authorList>
            <person name="Meier V. D."/>
        </authorList>
    </citation>
    <scope>NUCLEOTIDE SEQUENCE</scope>
    <source>
        <strain evidence="2">AVDCRST_MAG91</strain>
    </source>
</reference>
<dbReference type="AlphaFoldDB" id="A0A6J4TI25"/>
<feature type="domain" description="Putative restriction endonuclease" evidence="1">
    <location>
        <begin position="14"/>
        <end position="117"/>
    </location>
</feature>